<proteinExistence type="predicted"/>
<reference evidence="3 4" key="1">
    <citation type="submission" date="2015-01" db="EMBL/GenBank/DDBJ databases">
        <title>Evolution of Trichinella species and genotypes.</title>
        <authorList>
            <person name="Korhonen P.K."/>
            <person name="Edoardo P."/>
            <person name="Giuseppe L.R."/>
            <person name="Gasser R.B."/>
        </authorList>
    </citation>
    <scope>NUCLEOTIDE SEQUENCE [LARGE SCALE GENOMIC DNA]</scope>
    <source>
        <strain evidence="3">ISS141</strain>
    </source>
</reference>
<evidence type="ECO:0000313" key="4">
    <source>
        <dbReference type="Proteomes" id="UP000054815"/>
    </source>
</evidence>
<dbReference type="Pfam" id="PF10551">
    <property type="entry name" value="MULE"/>
    <property type="match status" value="1"/>
</dbReference>
<dbReference type="EMBL" id="JYDU01000087">
    <property type="protein sequence ID" value="KRX93537.1"/>
    <property type="molecule type" value="Genomic_DNA"/>
</dbReference>
<accession>A0A0V0XZJ5</accession>
<name>A0A0V0XZJ5_TRIPS</name>
<dbReference type="InterPro" id="IPR018289">
    <property type="entry name" value="MULE_transposase_dom"/>
</dbReference>
<protein>
    <recommendedName>
        <fullName evidence="2">MULE transposase domain-containing protein</fullName>
    </recommendedName>
</protein>
<sequence length="205" mass="23959">MVCGWHIPVSATVVLQIYVILTEALRGVHPVQYALLSDKNRSIYDRLFDMVKETVPEANPRSISCDFQMAAFSERTAFPGVRLHGCFFHLAPNMRRPPVFLIEMWSMYRRVVDGDNHINNFSEAAHRRLKVELGMAHLAIWKLIYSLRKVQHATDLFYEQLVANHQPLKQLKKYRESDKRIVQIARQYNDRDSITYLQGLAHNYD</sequence>
<dbReference type="AlphaFoldDB" id="A0A0V0XZJ5"/>
<keyword evidence="1" id="KW-0732">Signal</keyword>
<feature type="chain" id="PRO_5006872986" description="MULE transposase domain-containing protein" evidence="1">
    <location>
        <begin position="25"/>
        <end position="205"/>
    </location>
</feature>
<feature type="domain" description="MULE transposase" evidence="2">
    <location>
        <begin position="19"/>
        <end position="91"/>
    </location>
</feature>
<evidence type="ECO:0000259" key="2">
    <source>
        <dbReference type="Pfam" id="PF10551"/>
    </source>
</evidence>
<feature type="signal peptide" evidence="1">
    <location>
        <begin position="1"/>
        <end position="24"/>
    </location>
</feature>
<dbReference type="Proteomes" id="UP000054815">
    <property type="component" value="Unassembled WGS sequence"/>
</dbReference>
<organism evidence="3 4">
    <name type="scientific">Trichinella pseudospiralis</name>
    <name type="common">Parasitic roundworm</name>
    <dbReference type="NCBI Taxonomy" id="6337"/>
    <lineage>
        <taxon>Eukaryota</taxon>
        <taxon>Metazoa</taxon>
        <taxon>Ecdysozoa</taxon>
        <taxon>Nematoda</taxon>
        <taxon>Enoplea</taxon>
        <taxon>Dorylaimia</taxon>
        <taxon>Trichinellida</taxon>
        <taxon>Trichinellidae</taxon>
        <taxon>Trichinella</taxon>
    </lineage>
</organism>
<comment type="caution">
    <text evidence="3">The sequence shown here is derived from an EMBL/GenBank/DDBJ whole genome shotgun (WGS) entry which is preliminary data.</text>
</comment>
<gene>
    <name evidence="3" type="ORF">T4E_2870</name>
</gene>
<evidence type="ECO:0000313" key="3">
    <source>
        <dbReference type="EMBL" id="KRX93537.1"/>
    </source>
</evidence>
<dbReference type="STRING" id="6337.A0A0V0XZJ5"/>
<evidence type="ECO:0000256" key="1">
    <source>
        <dbReference type="SAM" id="SignalP"/>
    </source>
</evidence>